<organism evidence="3 4">
    <name type="scientific">Caenispirillum bisanense</name>
    <dbReference type="NCBI Taxonomy" id="414052"/>
    <lineage>
        <taxon>Bacteria</taxon>
        <taxon>Pseudomonadati</taxon>
        <taxon>Pseudomonadota</taxon>
        <taxon>Alphaproteobacteria</taxon>
        <taxon>Rhodospirillales</taxon>
        <taxon>Novispirillaceae</taxon>
        <taxon>Caenispirillum</taxon>
    </lineage>
</organism>
<dbReference type="Proteomes" id="UP000219621">
    <property type="component" value="Unassembled WGS sequence"/>
</dbReference>
<gene>
    <name evidence="3" type="ORF">SAMN05421508_11080</name>
</gene>
<reference evidence="3 4" key="1">
    <citation type="submission" date="2017-09" db="EMBL/GenBank/DDBJ databases">
        <authorList>
            <person name="Ehlers B."/>
            <person name="Leendertz F.H."/>
        </authorList>
    </citation>
    <scope>NUCLEOTIDE SEQUENCE [LARGE SCALE GENOMIC DNA]</scope>
    <source>
        <strain evidence="3 4">USBA 140</strain>
    </source>
</reference>
<name>A0A286GXJ2_9PROT</name>
<proteinExistence type="predicted"/>
<keyword evidence="2" id="KW-0732">Signal</keyword>
<dbReference type="AlphaFoldDB" id="A0A286GXJ2"/>
<dbReference type="RefSeq" id="WP_097280917.1">
    <property type="nucleotide sequence ID" value="NZ_OCNJ01000010.1"/>
</dbReference>
<evidence type="ECO:0000313" key="4">
    <source>
        <dbReference type="Proteomes" id="UP000219621"/>
    </source>
</evidence>
<evidence type="ECO:0000313" key="3">
    <source>
        <dbReference type="EMBL" id="SOD99896.1"/>
    </source>
</evidence>
<evidence type="ECO:0000256" key="2">
    <source>
        <dbReference type="SAM" id="SignalP"/>
    </source>
</evidence>
<keyword evidence="4" id="KW-1185">Reference proteome</keyword>
<feature type="region of interest" description="Disordered" evidence="1">
    <location>
        <begin position="78"/>
        <end position="142"/>
    </location>
</feature>
<feature type="compositionally biased region" description="Acidic residues" evidence="1">
    <location>
        <begin position="120"/>
        <end position="131"/>
    </location>
</feature>
<accession>A0A286GXJ2</accession>
<sequence length="158" mass="16296">MTHRLLPAVATAALLAATSAVPAAAADVGDWSPLDSGVGIDDDVGIDRGAPIADVTDAPQTSTTIDVDVGETPEFEVGVDEDDDIPEVGDRTDVDPYVAAGEPGRQEALAGDVDPAPGEDIIDAPDVDEVPELGVTDREKDPIVDDVDVLPDRRGFAN</sequence>
<dbReference type="EMBL" id="OCNJ01000010">
    <property type="protein sequence ID" value="SOD99896.1"/>
    <property type="molecule type" value="Genomic_DNA"/>
</dbReference>
<protein>
    <submittedName>
        <fullName evidence="3">Uncharacterized protein</fullName>
    </submittedName>
</protein>
<feature type="signal peptide" evidence="2">
    <location>
        <begin position="1"/>
        <end position="25"/>
    </location>
</feature>
<feature type="compositionally biased region" description="Acidic residues" evidence="1">
    <location>
        <begin position="78"/>
        <end position="87"/>
    </location>
</feature>
<feature type="chain" id="PRO_5012380212" evidence="2">
    <location>
        <begin position="26"/>
        <end position="158"/>
    </location>
</feature>
<evidence type="ECO:0000256" key="1">
    <source>
        <dbReference type="SAM" id="MobiDB-lite"/>
    </source>
</evidence>